<dbReference type="EMBL" id="CM000880">
    <property type="protein sequence ID" value="KQK12228.1"/>
    <property type="molecule type" value="Genomic_DNA"/>
</dbReference>
<keyword evidence="3" id="KW-1185">Reference proteome</keyword>
<evidence type="ECO:0000313" key="2">
    <source>
        <dbReference type="EnsemblPlants" id="KQK12228"/>
    </source>
</evidence>
<dbReference type="Proteomes" id="UP000008810">
    <property type="component" value="Chromosome 1"/>
</dbReference>
<dbReference type="Gramene" id="KQK12228">
    <property type="protein sequence ID" value="KQK12228"/>
    <property type="gene ID" value="BRADI_1g02306v3"/>
</dbReference>
<dbReference type="AlphaFoldDB" id="A0A0Q3JJ13"/>
<accession>A0A0Q3JJ13</accession>
<reference evidence="2" key="3">
    <citation type="submission" date="2018-08" db="UniProtKB">
        <authorList>
            <consortium name="EnsemblPlants"/>
        </authorList>
    </citation>
    <scope>IDENTIFICATION</scope>
    <source>
        <strain evidence="2">cv. Bd21</strain>
    </source>
</reference>
<evidence type="ECO:0000313" key="3">
    <source>
        <dbReference type="Proteomes" id="UP000008810"/>
    </source>
</evidence>
<proteinExistence type="predicted"/>
<reference evidence="1" key="2">
    <citation type="submission" date="2017-06" db="EMBL/GenBank/DDBJ databases">
        <title>WGS assembly of Brachypodium distachyon.</title>
        <authorList>
            <consortium name="The International Brachypodium Initiative"/>
            <person name="Lucas S."/>
            <person name="Harmon-Smith M."/>
            <person name="Lail K."/>
            <person name="Tice H."/>
            <person name="Grimwood J."/>
            <person name="Bruce D."/>
            <person name="Barry K."/>
            <person name="Shu S."/>
            <person name="Lindquist E."/>
            <person name="Wang M."/>
            <person name="Pitluck S."/>
            <person name="Vogel J.P."/>
            <person name="Garvin D.F."/>
            <person name="Mockler T.C."/>
            <person name="Schmutz J."/>
            <person name="Rokhsar D."/>
            <person name="Bevan M.W."/>
        </authorList>
    </citation>
    <scope>NUCLEOTIDE SEQUENCE</scope>
    <source>
        <strain evidence="1">Bd21</strain>
    </source>
</reference>
<dbReference type="EnsemblPlants" id="KQK12228">
    <property type="protein sequence ID" value="KQK12228"/>
    <property type="gene ID" value="BRADI_1g02306v3"/>
</dbReference>
<protein>
    <submittedName>
        <fullName evidence="1 2">Uncharacterized protein</fullName>
    </submittedName>
</protein>
<evidence type="ECO:0000313" key="1">
    <source>
        <dbReference type="EMBL" id="KQK12228.1"/>
    </source>
</evidence>
<gene>
    <name evidence="1" type="ORF">BRADI_1g02306v3</name>
</gene>
<reference evidence="1 2" key="1">
    <citation type="journal article" date="2010" name="Nature">
        <title>Genome sequencing and analysis of the model grass Brachypodium distachyon.</title>
        <authorList>
            <consortium name="International Brachypodium Initiative"/>
        </authorList>
    </citation>
    <scope>NUCLEOTIDE SEQUENCE [LARGE SCALE GENOMIC DNA]</scope>
    <source>
        <strain evidence="1 2">Bd21</strain>
    </source>
</reference>
<dbReference type="InParanoid" id="A0A0Q3JJ13"/>
<organism evidence="1">
    <name type="scientific">Brachypodium distachyon</name>
    <name type="common">Purple false brome</name>
    <name type="synonym">Trachynia distachya</name>
    <dbReference type="NCBI Taxonomy" id="15368"/>
    <lineage>
        <taxon>Eukaryota</taxon>
        <taxon>Viridiplantae</taxon>
        <taxon>Streptophyta</taxon>
        <taxon>Embryophyta</taxon>
        <taxon>Tracheophyta</taxon>
        <taxon>Spermatophyta</taxon>
        <taxon>Magnoliopsida</taxon>
        <taxon>Liliopsida</taxon>
        <taxon>Poales</taxon>
        <taxon>Poaceae</taxon>
        <taxon>BOP clade</taxon>
        <taxon>Pooideae</taxon>
        <taxon>Stipodae</taxon>
        <taxon>Brachypodieae</taxon>
        <taxon>Brachypodium</taxon>
    </lineage>
</organism>
<name>A0A0Q3JJ13_BRADI</name>
<sequence>MVRFPLVRPRPAARSLRLNLLSRLLRIGDPSVHTFWFHGYNLHTVLLEWLSIWFGFTWIVQLNRITG</sequence>